<reference evidence="2 3" key="1">
    <citation type="submission" date="2007-08" db="EMBL/GenBank/DDBJ databases">
        <authorList>
            <person name="Fulton L."/>
            <person name="Clifton S."/>
            <person name="Fulton B."/>
            <person name="Xu J."/>
            <person name="Minx P."/>
            <person name="Pepin K.H."/>
            <person name="Johnson M."/>
            <person name="Thiruvilangam P."/>
            <person name="Bhonagiri V."/>
            <person name="Nash W.E."/>
            <person name="Mardis E.R."/>
            <person name="Wilson R.K."/>
        </authorList>
    </citation>
    <scope>NUCLEOTIDE SEQUENCE [LARGE SCALE GENOMIC DNA]</scope>
    <source>
        <strain evidence="3">ATCC BAA-613 / DSM 15670 / CCUG 46953 / JCM 12243 / WAL 16351</strain>
    </source>
</reference>
<name>A8RJA9_ENTBW</name>
<dbReference type="AlphaFoldDB" id="A8RJA9"/>
<reference evidence="2 3" key="2">
    <citation type="submission" date="2007-09" db="EMBL/GenBank/DDBJ databases">
        <title>Draft genome sequence of Clostridium bolteae (ATCC BAA-613).</title>
        <authorList>
            <person name="Sudarsanam P."/>
            <person name="Ley R."/>
            <person name="Guruge J."/>
            <person name="Turnbaugh P.J."/>
            <person name="Mahowald M."/>
            <person name="Liep D."/>
            <person name="Gordon J."/>
        </authorList>
    </citation>
    <scope>NUCLEOTIDE SEQUENCE [LARGE SCALE GENOMIC DNA]</scope>
    <source>
        <strain evidence="3">ATCC BAA-613 / DSM 15670 / CCUG 46953 / JCM 12243 / WAL 16351</strain>
    </source>
</reference>
<evidence type="ECO:0000313" key="2">
    <source>
        <dbReference type="EMBL" id="EDP18792.1"/>
    </source>
</evidence>
<dbReference type="EMBL" id="ABCC02000011">
    <property type="protein sequence ID" value="EDP18792.1"/>
    <property type="molecule type" value="Genomic_DNA"/>
</dbReference>
<feature type="region of interest" description="Disordered" evidence="1">
    <location>
        <begin position="1"/>
        <end position="42"/>
    </location>
</feature>
<protein>
    <submittedName>
        <fullName evidence="2">Uncharacterized protein</fullName>
    </submittedName>
</protein>
<organism evidence="2 3">
    <name type="scientific">Enterocloster bolteae (strain ATCC BAA-613 / DSM 15670 / CCUG 46953 / JCM 12243 / WAL 16351)</name>
    <name type="common">Clostridium bolteae</name>
    <dbReference type="NCBI Taxonomy" id="411902"/>
    <lineage>
        <taxon>Bacteria</taxon>
        <taxon>Bacillati</taxon>
        <taxon>Bacillota</taxon>
        <taxon>Clostridia</taxon>
        <taxon>Lachnospirales</taxon>
        <taxon>Lachnospiraceae</taxon>
        <taxon>Enterocloster</taxon>
    </lineage>
</organism>
<accession>A8RJA9</accession>
<dbReference type="PaxDb" id="411902-CLOBOL_01154"/>
<sequence length="42" mass="4736">MVNRKAAAGQESCSKPGKLQQTRKAAVNQESRSKQEYRTKEI</sequence>
<comment type="caution">
    <text evidence="2">The sequence shown here is derived from an EMBL/GenBank/DDBJ whole genome shotgun (WGS) entry which is preliminary data.</text>
</comment>
<evidence type="ECO:0000313" key="3">
    <source>
        <dbReference type="Proteomes" id="UP000005396"/>
    </source>
</evidence>
<dbReference type="Proteomes" id="UP000005396">
    <property type="component" value="Unassembled WGS sequence"/>
</dbReference>
<dbReference type="HOGENOM" id="CLU_3249424_0_0_9"/>
<evidence type="ECO:0000256" key="1">
    <source>
        <dbReference type="SAM" id="MobiDB-lite"/>
    </source>
</evidence>
<proteinExistence type="predicted"/>
<gene>
    <name evidence="2" type="ORF">CLOBOL_01154</name>
</gene>
<feature type="compositionally biased region" description="Basic and acidic residues" evidence="1">
    <location>
        <begin position="31"/>
        <end position="42"/>
    </location>
</feature>